<dbReference type="SUPFAM" id="SSF51278">
    <property type="entry name" value="Urease, beta-subunit"/>
    <property type="match status" value="1"/>
</dbReference>
<dbReference type="Proteomes" id="UP000253551">
    <property type="component" value="Unassembled WGS sequence"/>
</dbReference>
<evidence type="ECO:0000256" key="6">
    <source>
        <dbReference type="ARBA" id="ARBA00022801"/>
    </source>
</evidence>
<keyword evidence="6 10" id="KW-0378">Hydrolase</keyword>
<dbReference type="GO" id="GO:0016151">
    <property type="term" value="F:nickel cation binding"/>
    <property type="evidence" value="ECO:0007669"/>
    <property type="project" value="InterPro"/>
</dbReference>
<protein>
    <recommendedName>
        <fullName evidence="3">Urease</fullName>
        <ecNumber evidence="2">3.5.1.5</ecNumber>
    </recommendedName>
    <alternativeName>
        <fullName evidence="7">Urea amidohydrolase</fullName>
    </alternativeName>
</protein>
<evidence type="ECO:0000256" key="8">
    <source>
        <dbReference type="PIRSR" id="PIRSR611612-50"/>
    </source>
</evidence>
<dbReference type="Pfam" id="PF00547">
    <property type="entry name" value="Urease_gamma"/>
    <property type="match status" value="1"/>
</dbReference>
<dbReference type="InterPro" id="IPR029754">
    <property type="entry name" value="Urease_Ni-bd"/>
</dbReference>
<keyword evidence="5" id="KW-0479">Metal-binding</keyword>
<accession>A0A367KLZ9</accession>
<dbReference type="EMBL" id="PJQM01001084">
    <property type="protein sequence ID" value="RCI03264.1"/>
    <property type="molecule type" value="Genomic_DNA"/>
</dbReference>
<dbReference type="FunFam" id="3.30.280.10:FF:000001">
    <property type="entry name" value="Urease subunit alpha"/>
    <property type="match status" value="1"/>
</dbReference>
<evidence type="ECO:0000256" key="10">
    <source>
        <dbReference type="PROSITE-ProRule" id="PRU00700"/>
    </source>
</evidence>
<dbReference type="Gene3D" id="3.20.20.140">
    <property type="entry name" value="Metal-dependent hydrolases"/>
    <property type="match status" value="3"/>
</dbReference>
<dbReference type="OrthoDB" id="1708534at2759"/>
<keyword evidence="4" id="KW-0533">Nickel</keyword>
<dbReference type="CDD" id="cd00407">
    <property type="entry name" value="Urease_beta"/>
    <property type="match status" value="1"/>
</dbReference>
<dbReference type="InterPro" id="IPR006680">
    <property type="entry name" value="Amidohydro-rel"/>
</dbReference>
<evidence type="ECO:0000313" key="13">
    <source>
        <dbReference type="Proteomes" id="UP000253551"/>
    </source>
</evidence>
<feature type="binding site" evidence="10">
    <location>
        <position position="409"/>
    </location>
    <ligand>
        <name>substrate</name>
    </ligand>
</feature>
<dbReference type="InterPro" id="IPR032466">
    <property type="entry name" value="Metal_Hydrolase"/>
</dbReference>
<dbReference type="GO" id="GO:0009039">
    <property type="term" value="F:urease activity"/>
    <property type="evidence" value="ECO:0007669"/>
    <property type="project" value="UniProtKB-EC"/>
</dbReference>
<comment type="pathway">
    <text evidence="1">Nitrogen metabolism; urea degradation; CO(2) and NH(3) from urea (urease route): step 1/1.</text>
</comment>
<dbReference type="SUPFAM" id="SSF54111">
    <property type="entry name" value="Urease, gamma-subunit"/>
    <property type="match status" value="1"/>
</dbReference>
<gene>
    <name evidence="12" type="ORF">CU098_007502</name>
</gene>
<keyword evidence="13" id="KW-1185">Reference proteome</keyword>
<dbReference type="HAMAP" id="MF_01953">
    <property type="entry name" value="Urease_alpha"/>
    <property type="match status" value="1"/>
</dbReference>
<dbReference type="PRINTS" id="PR01752">
    <property type="entry name" value="UREASE"/>
</dbReference>
<dbReference type="AlphaFoldDB" id="A0A367KLZ9"/>
<comment type="PTM">
    <text evidence="8">Carbamylation allows a single lysine to coordinate two nickel ions.</text>
</comment>
<feature type="modified residue" description="N6-carboxylysine" evidence="8">
    <location>
        <position position="407"/>
    </location>
</feature>
<dbReference type="CDD" id="cd00390">
    <property type="entry name" value="Urease_gamma"/>
    <property type="match status" value="1"/>
</dbReference>
<comment type="caution">
    <text evidence="12">The sequence shown here is derived from an EMBL/GenBank/DDBJ whole genome shotgun (WGS) entry which is preliminary data.</text>
</comment>
<dbReference type="PANTHER" id="PTHR33569">
    <property type="entry name" value="UREASE"/>
    <property type="match status" value="1"/>
</dbReference>
<dbReference type="GO" id="GO:0035550">
    <property type="term" value="C:urease complex"/>
    <property type="evidence" value="ECO:0007669"/>
    <property type="project" value="InterPro"/>
</dbReference>
<evidence type="ECO:0000256" key="1">
    <source>
        <dbReference type="ARBA" id="ARBA00004897"/>
    </source>
</evidence>
<dbReference type="InterPro" id="IPR036461">
    <property type="entry name" value="Urease_betasu_sf"/>
</dbReference>
<dbReference type="InterPro" id="IPR011612">
    <property type="entry name" value="Urease_alpha_N_dom"/>
</dbReference>
<feature type="active site" description="Proton donor" evidence="9 10">
    <location>
        <position position="481"/>
    </location>
</feature>
<reference evidence="12 13" key="1">
    <citation type="journal article" date="2018" name="G3 (Bethesda)">
        <title>Phylogenetic and Phylogenomic Definition of Rhizopus Species.</title>
        <authorList>
            <person name="Gryganskyi A.P."/>
            <person name="Golan J."/>
            <person name="Dolatabadi S."/>
            <person name="Mondo S."/>
            <person name="Robb S."/>
            <person name="Idnurm A."/>
            <person name="Muszewska A."/>
            <person name="Steczkiewicz K."/>
            <person name="Masonjones S."/>
            <person name="Liao H.L."/>
            <person name="Gajdeczka M.T."/>
            <person name="Anike F."/>
            <person name="Vuek A."/>
            <person name="Anishchenko I.M."/>
            <person name="Voigt K."/>
            <person name="de Hoog G.S."/>
            <person name="Smith M.E."/>
            <person name="Heitman J."/>
            <person name="Vilgalys R."/>
            <person name="Stajich J.E."/>
        </authorList>
    </citation>
    <scope>NUCLEOTIDE SEQUENCE [LARGE SCALE GENOMIC DNA]</scope>
    <source>
        <strain evidence="12 13">LSU 92-RS-03</strain>
    </source>
</reference>
<dbReference type="PROSITE" id="PS51368">
    <property type="entry name" value="UREASE_3"/>
    <property type="match status" value="1"/>
</dbReference>
<organism evidence="12 13">
    <name type="scientific">Rhizopus stolonifer</name>
    <name type="common">Rhizopus nigricans</name>
    <dbReference type="NCBI Taxonomy" id="4846"/>
    <lineage>
        <taxon>Eukaryota</taxon>
        <taxon>Fungi</taxon>
        <taxon>Fungi incertae sedis</taxon>
        <taxon>Mucoromycota</taxon>
        <taxon>Mucoromycotina</taxon>
        <taxon>Mucoromycetes</taxon>
        <taxon>Mucorales</taxon>
        <taxon>Mucorineae</taxon>
        <taxon>Rhizopodaceae</taxon>
        <taxon>Rhizopus</taxon>
    </lineage>
</organism>
<dbReference type="NCBIfam" id="TIGR00193">
    <property type="entry name" value="urease_gam"/>
    <property type="match status" value="1"/>
</dbReference>
<evidence type="ECO:0000256" key="7">
    <source>
        <dbReference type="ARBA" id="ARBA00030395"/>
    </source>
</evidence>
<evidence type="ECO:0000256" key="5">
    <source>
        <dbReference type="ARBA" id="ARBA00022723"/>
    </source>
</evidence>
<dbReference type="InterPro" id="IPR011059">
    <property type="entry name" value="Metal-dep_hydrolase_composite"/>
</dbReference>
<evidence type="ECO:0000256" key="4">
    <source>
        <dbReference type="ARBA" id="ARBA00022596"/>
    </source>
</evidence>
<name>A0A367KLZ9_RHIST</name>
<evidence type="ECO:0000256" key="2">
    <source>
        <dbReference type="ARBA" id="ARBA00012934"/>
    </source>
</evidence>
<dbReference type="NCBIfam" id="NF009686">
    <property type="entry name" value="PRK13207.1"/>
    <property type="match status" value="1"/>
</dbReference>
<proteinExistence type="inferred from homology"/>
<dbReference type="EC" id="3.5.1.5" evidence="2"/>
<evidence type="ECO:0000256" key="9">
    <source>
        <dbReference type="PIRSR" id="PIRSR611612-52"/>
    </source>
</evidence>
<dbReference type="InterPro" id="IPR017950">
    <property type="entry name" value="Urease_AS"/>
</dbReference>
<dbReference type="Pfam" id="PF00699">
    <property type="entry name" value="Urease_beta"/>
    <property type="match status" value="1"/>
</dbReference>
<dbReference type="Pfam" id="PF01979">
    <property type="entry name" value="Amidohydro_1"/>
    <property type="match status" value="2"/>
</dbReference>
<dbReference type="Gene3D" id="3.30.280.10">
    <property type="entry name" value="Urease, gamma-like subunit"/>
    <property type="match status" value="1"/>
</dbReference>
<dbReference type="UniPathway" id="UPA00258">
    <property type="reaction ID" value="UER00370"/>
</dbReference>
<dbReference type="PROSITE" id="PS01120">
    <property type="entry name" value="UREASE_1"/>
    <property type="match status" value="1"/>
</dbReference>
<dbReference type="InterPro" id="IPR005848">
    <property type="entry name" value="Urease_asu"/>
</dbReference>
<evidence type="ECO:0000256" key="3">
    <source>
        <dbReference type="ARBA" id="ARBA00013883"/>
    </source>
</evidence>
<sequence length="716" mass="77506">MRLVPRELDKLLLHQVGFLAQKRLARGVKLNKTEATALIASQLLELMRDGCYSVAQLMDIGKQMLGRRHVLPDVFQTLHEVQIEGTFPDGTYLVTVHDPICTDNGDLEIALYGTFFPIPDQDKFPLVKDVGSHFHFIESNAALHFNRALAYGMRLDIPAGSAVRFEPGDFKTVTLVEIGGHKVITGGNGLATGPLDLIRLPEIINTLTIKGFKNDANAPLLPAPSSNFLDREYYADHFGPTTGDLIRLGDTELWARVEKDYTIYGDECKFGGDIGIKHGIIVGIGKAGNPDVMDGVTPGMVVGCGTEALAGEGKIFTAGAIDSHVHFICPQLCYEALASGITTLIGGGTGPNTGTNATTCTPGSHHIEMMMKATDDIPLNFGFTGKGNCSNKEELVEHIRAGCIGLKLHEDWGTTPAAINACLEVCDDLDVQVSEGAGGGHAPDIITVCGEPNVLPSSTNPTRPFTANTLDEHVDMLMVCHHLSKTIPEDVAFAESRIRAETIAAEDVLHDLGAISMISSDSQAMGRIGEVVLRTWKTASKMKQQRGKLPEDIDSEGDNYRIRRYIAKYTINVALSHGIGHLVGSIEVGKVADLVCFKPEYFGSKPELILKAGVIVWGQMGDANGSIPTTEPTISRPMYGANPSSLSTSCMIFVSRLSVDQGIIDKYKLRKRIEPVKGCRTVSKKDMHLNDAMPKITVDPETYRVQADGQDCELSK</sequence>
<dbReference type="Pfam" id="PF00449">
    <property type="entry name" value="Urease_alpha"/>
    <property type="match status" value="2"/>
</dbReference>
<dbReference type="InterPro" id="IPR050069">
    <property type="entry name" value="Urease_subunit"/>
</dbReference>
<dbReference type="Gene3D" id="2.30.40.10">
    <property type="entry name" value="Urease, subunit C, domain 1"/>
    <property type="match status" value="1"/>
</dbReference>
<dbReference type="Gene3D" id="2.10.150.10">
    <property type="entry name" value="Urease, beta subunit"/>
    <property type="match status" value="1"/>
</dbReference>
<dbReference type="SUPFAM" id="SSF51338">
    <property type="entry name" value="Composite domain of metallo-dependent hydrolases"/>
    <property type="match status" value="2"/>
</dbReference>
<dbReference type="InterPro" id="IPR002026">
    <property type="entry name" value="Urease_gamma/gamma-beta_su"/>
</dbReference>
<dbReference type="PANTHER" id="PTHR33569:SF1">
    <property type="entry name" value="UREASE"/>
    <property type="match status" value="1"/>
</dbReference>
<dbReference type="GO" id="GO:0043419">
    <property type="term" value="P:urea catabolic process"/>
    <property type="evidence" value="ECO:0007669"/>
    <property type="project" value="UniProtKB-UniPathway"/>
</dbReference>
<dbReference type="STRING" id="4846.A0A367KLZ9"/>
<dbReference type="SUPFAM" id="SSF51556">
    <property type="entry name" value="Metallo-dependent hydrolases"/>
    <property type="match status" value="1"/>
</dbReference>
<evidence type="ECO:0000259" key="11">
    <source>
        <dbReference type="PROSITE" id="PS51368"/>
    </source>
</evidence>
<evidence type="ECO:0000313" key="12">
    <source>
        <dbReference type="EMBL" id="RCI03264.1"/>
    </source>
</evidence>
<feature type="domain" description="Urease" evidence="11">
    <location>
        <begin position="319"/>
        <end position="716"/>
    </location>
</feature>
<dbReference type="InterPro" id="IPR017951">
    <property type="entry name" value="Urease_asu_c"/>
</dbReference>
<dbReference type="InterPro" id="IPR036463">
    <property type="entry name" value="Urease_gamma_sf"/>
</dbReference>
<dbReference type="PROSITE" id="PS00145">
    <property type="entry name" value="UREASE_2"/>
    <property type="match status" value="1"/>
</dbReference>
<dbReference type="InterPro" id="IPR002019">
    <property type="entry name" value="Urease_beta-like"/>
</dbReference>